<dbReference type="GO" id="GO:0033776">
    <property type="term" value="F:phenylacetone monooxygenase activity"/>
    <property type="evidence" value="ECO:0007669"/>
    <property type="project" value="UniProtKB-EC"/>
</dbReference>
<keyword evidence="5" id="KW-0521">NADP</keyword>
<protein>
    <submittedName>
        <fullName evidence="8">Phenylacetone monooxygenase</fullName>
        <ecNumber evidence="8">1.14.13.92</ecNumber>
    </submittedName>
</protein>
<dbReference type="GO" id="GO:0004499">
    <property type="term" value="F:N,N-dimethylaniline monooxygenase activity"/>
    <property type="evidence" value="ECO:0007669"/>
    <property type="project" value="InterPro"/>
</dbReference>
<evidence type="ECO:0000256" key="6">
    <source>
        <dbReference type="ARBA" id="ARBA00023002"/>
    </source>
</evidence>
<comment type="cofactor">
    <cofactor evidence="1">
        <name>FAD</name>
        <dbReference type="ChEBI" id="CHEBI:57692"/>
    </cofactor>
</comment>
<dbReference type="PANTHER" id="PTHR43098">
    <property type="entry name" value="L-ORNITHINE N(5)-MONOOXYGENASE-RELATED"/>
    <property type="match status" value="1"/>
</dbReference>
<evidence type="ECO:0000313" key="9">
    <source>
        <dbReference type="Proteomes" id="UP000215256"/>
    </source>
</evidence>
<dbReference type="EMBL" id="CP022605">
    <property type="protein sequence ID" value="ASV87943.1"/>
    <property type="molecule type" value="Genomic_DNA"/>
</dbReference>
<dbReference type="InterPro" id="IPR050775">
    <property type="entry name" value="FAD-binding_Monooxygenases"/>
</dbReference>
<dbReference type="EC" id="1.14.13.92" evidence="8"/>
<evidence type="ECO:0000256" key="5">
    <source>
        <dbReference type="ARBA" id="ARBA00022857"/>
    </source>
</evidence>
<reference evidence="8 9" key="1">
    <citation type="submission" date="2017-07" db="EMBL/GenBank/DDBJ databases">
        <title>Phylogenetic study on the rhizospheric bacterium Ochrobactrum sp. A44.</title>
        <authorList>
            <person name="Krzyzanowska D.M."/>
            <person name="Ossowicki A."/>
            <person name="Rajewska M."/>
            <person name="Maciag T."/>
            <person name="Kaczynski Z."/>
            <person name="Czerwicka M."/>
            <person name="Jafra S."/>
        </authorList>
    </citation>
    <scope>NUCLEOTIDE SEQUENCE [LARGE SCALE GENOMIC DNA]</scope>
    <source>
        <strain evidence="8 9">A44</strain>
        <plasmid evidence="8 9">unnamed1</plasmid>
    </source>
</reference>
<dbReference type="AlphaFoldDB" id="A0A248UM63"/>
<keyword evidence="8" id="KW-0614">Plasmid</keyword>
<dbReference type="PANTHER" id="PTHR43098:SF3">
    <property type="entry name" value="L-ORNITHINE N(5)-MONOOXYGENASE-RELATED"/>
    <property type="match status" value="1"/>
</dbReference>
<keyword evidence="7 8" id="KW-0503">Monooxygenase</keyword>
<dbReference type="SUPFAM" id="SSF51905">
    <property type="entry name" value="FAD/NAD(P)-binding domain"/>
    <property type="match status" value="2"/>
</dbReference>
<dbReference type="Gene3D" id="3.50.50.60">
    <property type="entry name" value="FAD/NAD(P)-binding domain"/>
    <property type="match status" value="2"/>
</dbReference>
<accession>A0A248UM63</accession>
<evidence type="ECO:0000313" key="8">
    <source>
        <dbReference type="EMBL" id="ASV87943.1"/>
    </source>
</evidence>
<dbReference type="GO" id="GO:0050660">
    <property type="term" value="F:flavin adenine dinucleotide binding"/>
    <property type="evidence" value="ECO:0007669"/>
    <property type="project" value="InterPro"/>
</dbReference>
<sequence length="547" mass="60925">MSEGNSSHLDAGGVLDSDVDVLVIGAGLAGIYSIHKIRDDLGLTVQGLEAFEDLGGVWYTNRYPGARVDSLSQVYCYTFNEELINTWNYTEKYPTQPEILRYINFAADKLDVRRNIKFNTRVLRLDWNEADKHWVAMTDRGDTVRARFVISAAGALSAANKPSFKGYDDYRGKVYFTAHWPHTDVDFKGKKVGVIGTGSSGIQVIPEIAKDSTALTVFQRTPHYATPAKNVTHTAEEQARYRAEARDLHARMKWSYGGNPLLPMELSAHEVTAEHRKETFDRLYDAGDFSFWLASYKDLLTDMGANDYASEYLRERIRGIVTDPKTAEKLTPRSYPYGTKRQPLETNYYHTFNLNHVSLIDINEDPIIELTEKGIRTKSGEHEFDAIVFATGFDAMTGALTRMKITGVDGVVLSEKWKDGPANYLGISVAGFPNLFTITGPGSPGVLANVPMAIEQHVELAADIISFATSHNIKALEANGDAERAWTERVNELAAKTLFPVAASWYMGANVPGKPRVFMPYIDGMASYRSICNEVASKGFEGFDRRS</sequence>
<keyword evidence="3" id="KW-0285">Flavoprotein</keyword>
<proteinExistence type="inferred from homology"/>
<dbReference type="Pfam" id="PF00743">
    <property type="entry name" value="FMO-like"/>
    <property type="match status" value="1"/>
</dbReference>
<dbReference type="GO" id="GO:0050661">
    <property type="term" value="F:NADP binding"/>
    <property type="evidence" value="ECO:0007669"/>
    <property type="project" value="InterPro"/>
</dbReference>
<keyword evidence="6 8" id="KW-0560">Oxidoreductase</keyword>
<dbReference type="KEGG" id="och:CES85_3327"/>
<dbReference type="InterPro" id="IPR020946">
    <property type="entry name" value="Flavin_mOase-like"/>
</dbReference>
<organism evidence="8 9">
    <name type="scientific">Ochrobactrum quorumnocens</name>
    <dbReference type="NCBI Taxonomy" id="271865"/>
    <lineage>
        <taxon>Bacteria</taxon>
        <taxon>Pseudomonadati</taxon>
        <taxon>Pseudomonadota</taxon>
        <taxon>Alphaproteobacteria</taxon>
        <taxon>Hyphomicrobiales</taxon>
        <taxon>Brucellaceae</taxon>
        <taxon>Brucella/Ochrobactrum group</taxon>
        <taxon>Ochrobactrum</taxon>
    </lineage>
</organism>
<evidence type="ECO:0000256" key="3">
    <source>
        <dbReference type="ARBA" id="ARBA00022630"/>
    </source>
</evidence>
<name>A0A248UM63_9HYPH</name>
<geneLocation type="plasmid" evidence="8 9">
    <name>unnamed1</name>
</geneLocation>
<evidence type="ECO:0000256" key="7">
    <source>
        <dbReference type="ARBA" id="ARBA00023033"/>
    </source>
</evidence>
<gene>
    <name evidence="8" type="primary">pamO</name>
    <name evidence="8" type="ORF">CES85_3327</name>
</gene>
<keyword evidence="4" id="KW-0274">FAD</keyword>
<evidence type="ECO:0000256" key="4">
    <source>
        <dbReference type="ARBA" id="ARBA00022827"/>
    </source>
</evidence>
<evidence type="ECO:0000256" key="1">
    <source>
        <dbReference type="ARBA" id="ARBA00001974"/>
    </source>
</evidence>
<dbReference type="Proteomes" id="UP000215256">
    <property type="component" value="Plasmid unnamed1"/>
</dbReference>
<comment type="similarity">
    <text evidence="2">Belongs to the FAD-binding monooxygenase family.</text>
</comment>
<dbReference type="OrthoDB" id="312624at2"/>
<evidence type="ECO:0000256" key="2">
    <source>
        <dbReference type="ARBA" id="ARBA00010139"/>
    </source>
</evidence>
<dbReference type="InterPro" id="IPR036188">
    <property type="entry name" value="FAD/NAD-bd_sf"/>
</dbReference>